<dbReference type="Proteomes" id="UP001605036">
    <property type="component" value="Unassembled WGS sequence"/>
</dbReference>
<dbReference type="AlphaFoldDB" id="A0ABD1XPZ1"/>
<evidence type="ECO:0000313" key="2">
    <source>
        <dbReference type="EMBL" id="KAL2609971.1"/>
    </source>
</evidence>
<feature type="transmembrane region" description="Helical" evidence="1">
    <location>
        <begin position="165"/>
        <end position="187"/>
    </location>
</feature>
<reference evidence="2 3" key="1">
    <citation type="submission" date="2024-09" db="EMBL/GenBank/DDBJ databases">
        <title>Chromosome-scale assembly of Riccia fluitans.</title>
        <authorList>
            <person name="Paukszto L."/>
            <person name="Sawicki J."/>
            <person name="Karawczyk K."/>
            <person name="Piernik-Szablinska J."/>
            <person name="Szczecinska M."/>
            <person name="Mazdziarz M."/>
        </authorList>
    </citation>
    <scope>NUCLEOTIDE SEQUENCE [LARGE SCALE GENOMIC DNA]</scope>
    <source>
        <strain evidence="2">Rf_01</strain>
        <tissue evidence="2">Aerial parts of the thallus</tissue>
    </source>
</reference>
<name>A0ABD1XPZ1_9MARC</name>
<keyword evidence="1" id="KW-0472">Membrane</keyword>
<dbReference type="EMBL" id="JBHFFA010000008">
    <property type="protein sequence ID" value="KAL2609971.1"/>
    <property type="molecule type" value="Genomic_DNA"/>
</dbReference>
<sequence>MENILSDIYTSNDEIKIYDSRSSPGSVFVEKPLRMSTGGSKDLETCRLLEKEDEIGRGWLWPALVGFKMGVVHICWSCGQSLGQIAQFLHFSYFERLQPYLYDKFLDVEAAVHVCFFTICAFAVSQVKWLACLFIFLCVLSSTVAIILTSMPFATESYRQWRFGWIRVFLVQAAVAMVTVPSAGLLYKTEGHHHRRFLDFATDYIDYEVNKHGSKFSKIVTAWALSFLGGFVGGIFLSIFLLVMSGSAILIYLLLDGFSIYLIDIVTWIRELCSHFIFHKSDVVVFSPGPASMSL</sequence>
<keyword evidence="3" id="KW-1185">Reference proteome</keyword>
<evidence type="ECO:0000256" key="1">
    <source>
        <dbReference type="SAM" id="Phobius"/>
    </source>
</evidence>
<protein>
    <submittedName>
        <fullName evidence="2">Uncharacterized protein</fullName>
    </submittedName>
</protein>
<organism evidence="2 3">
    <name type="scientific">Riccia fluitans</name>
    <dbReference type="NCBI Taxonomy" id="41844"/>
    <lineage>
        <taxon>Eukaryota</taxon>
        <taxon>Viridiplantae</taxon>
        <taxon>Streptophyta</taxon>
        <taxon>Embryophyta</taxon>
        <taxon>Marchantiophyta</taxon>
        <taxon>Marchantiopsida</taxon>
        <taxon>Marchantiidae</taxon>
        <taxon>Marchantiales</taxon>
        <taxon>Ricciaceae</taxon>
        <taxon>Riccia</taxon>
    </lineage>
</organism>
<feature type="transmembrane region" description="Helical" evidence="1">
    <location>
        <begin position="131"/>
        <end position="153"/>
    </location>
</feature>
<feature type="transmembrane region" description="Helical" evidence="1">
    <location>
        <begin position="249"/>
        <end position="269"/>
    </location>
</feature>
<keyword evidence="1" id="KW-0812">Transmembrane</keyword>
<feature type="transmembrane region" description="Helical" evidence="1">
    <location>
        <begin position="220"/>
        <end position="243"/>
    </location>
</feature>
<evidence type="ECO:0000313" key="3">
    <source>
        <dbReference type="Proteomes" id="UP001605036"/>
    </source>
</evidence>
<keyword evidence="1" id="KW-1133">Transmembrane helix</keyword>
<comment type="caution">
    <text evidence="2">The sequence shown here is derived from an EMBL/GenBank/DDBJ whole genome shotgun (WGS) entry which is preliminary data.</text>
</comment>
<accession>A0ABD1XPZ1</accession>
<proteinExistence type="predicted"/>
<gene>
    <name evidence="2" type="ORF">R1flu_028544</name>
</gene>